<reference evidence="14" key="1">
    <citation type="submission" date="2011-06" db="EMBL/GenBank/DDBJ databases">
        <authorList>
            <person name="Haran J.M."/>
            <person name="Timmermans M.J.T.N."/>
            <person name="Vogler A.P."/>
        </authorList>
    </citation>
    <scope>NUCLEOTIDE SEQUENCE</scope>
</reference>
<keyword evidence="9 12" id="KW-0406">Ion transport</keyword>
<keyword evidence="8 13" id="KW-1133">Transmembrane helix</keyword>
<evidence type="ECO:0000256" key="3">
    <source>
        <dbReference type="ARBA" id="ARBA00011291"/>
    </source>
</evidence>
<evidence type="ECO:0000256" key="6">
    <source>
        <dbReference type="ARBA" id="ARBA00022692"/>
    </source>
</evidence>
<evidence type="ECO:0000256" key="12">
    <source>
        <dbReference type="RuleBase" id="RU003661"/>
    </source>
</evidence>
<geneLocation type="mitochondrion" evidence="14"/>
<keyword evidence="10 12" id="KW-0496">Mitochondrion</keyword>
<dbReference type="GeneID" id="42269325"/>
<keyword evidence="4 12" id="KW-0813">Transport</keyword>
<accession>J9PIX8</accession>
<protein>
    <recommendedName>
        <fullName evidence="12">ATP synthase complex subunit 8</fullName>
    </recommendedName>
</protein>
<organism evidence="14">
    <name type="scientific">Ceutorhynchus obstrictus</name>
    <dbReference type="NCBI Taxonomy" id="307131"/>
    <lineage>
        <taxon>Eukaryota</taxon>
        <taxon>Metazoa</taxon>
        <taxon>Ecdysozoa</taxon>
        <taxon>Arthropoda</taxon>
        <taxon>Hexapoda</taxon>
        <taxon>Insecta</taxon>
        <taxon>Pterygota</taxon>
        <taxon>Neoptera</taxon>
        <taxon>Endopterygota</taxon>
        <taxon>Coleoptera</taxon>
        <taxon>Polyphaga</taxon>
        <taxon>Cucujiformia</taxon>
        <taxon>Curculionidae</taxon>
        <taxon>Ceutorhynchinae</taxon>
        <taxon>Ceutorhynchus</taxon>
    </lineage>
</organism>
<comment type="subunit">
    <text evidence="3">F-type ATPases have 2 components, CF(1) - the catalytic core - and CF(0) - the membrane proton channel.</text>
</comment>
<keyword evidence="11 13" id="KW-0472">Membrane</keyword>
<keyword evidence="5 12" id="KW-0138">CF(0)</keyword>
<sequence>MPQMAPMSWASLYMMFICLLILLTIMNFYMSIHNTKSYKMKIKNKIMNWKW</sequence>
<dbReference type="EMBL" id="MN180050">
    <property type="protein sequence ID" value="QEV84355.1"/>
    <property type="molecule type" value="Genomic_DNA"/>
</dbReference>
<evidence type="ECO:0000256" key="1">
    <source>
        <dbReference type="ARBA" id="ARBA00004304"/>
    </source>
</evidence>
<comment type="similarity">
    <text evidence="2 12">Belongs to the ATPase protein 8 family.</text>
</comment>
<evidence type="ECO:0000313" key="15">
    <source>
        <dbReference type="EMBL" id="QEV84355.1"/>
    </source>
</evidence>
<reference evidence="14" key="2">
    <citation type="journal article" date="2013" name="Mol. Phylogenet. Evol.">
        <title>Mitogenome sequences stabilize the phylogenetics of weevils (Curculionoidea) and establish the monophyly of larval ectophagy.</title>
        <authorList>
            <person name="Haran J."/>
            <person name="Timmermans M.J."/>
            <person name="Vogler A.P."/>
        </authorList>
    </citation>
    <scope>NUCLEOTIDE SEQUENCE</scope>
</reference>
<evidence type="ECO:0000256" key="11">
    <source>
        <dbReference type="ARBA" id="ARBA00023136"/>
    </source>
</evidence>
<proteinExistence type="inferred from homology"/>
<dbReference type="Pfam" id="PF00895">
    <property type="entry name" value="ATP-synt_8"/>
    <property type="match status" value="1"/>
</dbReference>
<comment type="subcellular location">
    <subcellularLocation>
        <location evidence="1 12">Mitochondrion membrane</location>
        <topology evidence="1 12">Single-pass membrane protein</topology>
    </subcellularLocation>
</comment>
<feature type="transmembrane region" description="Helical" evidence="13">
    <location>
        <begin position="12"/>
        <end position="32"/>
    </location>
</feature>
<evidence type="ECO:0000256" key="7">
    <source>
        <dbReference type="ARBA" id="ARBA00022781"/>
    </source>
</evidence>
<reference evidence="15" key="3">
    <citation type="journal article" date="2019" name="Mitochondrial DNA Part B Resour">
        <title>The complete mitochondrial genome of Ceutorhynchus obstrictus (Marsham, 1802) (Coleoptera: Curculionidae).</title>
        <authorList>
            <person name="Lee H."/>
            <person name="Park J."/>
            <person name="Lee J."/>
            <person name="Hong K.-J."/>
            <person name="Park J."/>
            <person name="Lee W."/>
        </authorList>
    </citation>
    <scope>NUCLEOTIDE SEQUENCE</scope>
</reference>
<evidence type="ECO:0000256" key="8">
    <source>
        <dbReference type="ARBA" id="ARBA00022989"/>
    </source>
</evidence>
<evidence type="ECO:0000256" key="5">
    <source>
        <dbReference type="ARBA" id="ARBA00022547"/>
    </source>
</evidence>
<dbReference type="RefSeq" id="YP_009708234.1">
    <property type="nucleotide sequence ID" value="NC_045101.1"/>
</dbReference>
<evidence type="ECO:0000256" key="2">
    <source>
        <dbReference type="ARBA" id="ARBA00008892"/>
    </source>
</evidence>
<dbReference type="CTD" id="4509"/>
<name>J9PIX8_9CUCU</name>
<evidence type="ECO:0000256" key="13">
    <source>
        <dbReference type="SAM" id="Phobius"/>
    </source>
</evidence>
<dbReference type="GO" id="GO:0031966">
    <property type="term" value="C:mitochondrial membrane"/>
    <property type="evidence" value="ECO:0007669"/>
    <property type="project" value="UniProtKB-SubCell"/>
</dbReference>
<keyword evidence="7 12" id="KW-0375">Hydrogen ion transport</keyword>
<dbReference type="GO" id="GO:0045259">
    <property type="term" value="C:proton-transporting ATP synthase complex"/>
    <property type="evidence" value="ECO:0007669"/>
    <property type="project" value="UniProtKB-KW"/>
</dbReference>
<dbReference type="AlphaFoldDB" id="J9PIX8"/>
<dbReference type="GO" id="GO:0015078">
    <property type="term" value="F:proton transmembrane transporter activity"/>
    <property type="evidence" value="ECO:0007669"/>
    <property type="project" value="InterPro"/>
</dbReference>
<evidence type="ECO:0000256" key="4">
    <source>
        <dbReference type="ARBA" id="ARBA00022448"/>
    </source>
</evidence>
<gene>
    <name evidence="14" type="primary">ATP8</name>
</gene>
<keyword evidence="6 12" id="KW-0812">Transmembrane</keyword>
<evidence type="ECO:0000313" key="14">
    <source>
        <dbReference type="EMBL" id="AEP27583.1"/>
    </source>
</evidence>
<evidence type="ECO:0000256" key="9">
    <source>
        <dbReference type="ARBA" id="ARBA00023065"/>
    </source>
</evidence>
<dbReference type="InterPro" id="IPR001421">
    <property type="entry name" value="ATP8_metazoa"/>
</dbReference>
<dbReference type="EMBL" id="JN163956">
    <property type="protein sequence ID" value="AEP27583.1"/>
    <property type="molecule type" value="Genomic_DNA"/>
</dbReference>
<dbReference type="GO" id="GO:0015986">
    <property type="term" value="P:proton motive force-driven ATP synthesis"/>
    <property type="evidence" value="ECO:0007669"/>
    <property type="project" value="InterPro"/>
</dbReference>
<evidence type="ECO:0000256" key="10">
    <source>
        <dbReference type="ARBA" id="ARBA00023128"/>
    </source>
</evidence>